<protein>
    <submittedName>
        <fullName evidence="1">Uncharacterized protein</fullName>
    </submittedName>
</protein>
<reference evidence="1" key="2">
    <citation type="submission" date="2025-09" db="UniProtKB">
        <authorList>
            <consortium name="Ensembl"/>
        </authorList>
    </citation>
    <scope>IDENTIFICATION</scope>
</reference>
<organism evidence="1 2">
    <name type="scientific">Paramormyrops kingsleyae</name>
    <dbReference type="NCBI Taxonomy" id="1676925"/>
    <lineage>
        <taxon>Eukaryota</taxon>
        <taxon>Metazoa</taxon>
        <taxon>Chordata</taxon>
        <taxon>Craniata</taxon>
        <taxon>Vertebrata</taxon>
        <taxon>Euteleostomi</taxon>
        <taxon>Actinopterygii</taxon>
        <taxon>Neopterygii</taxon>
        <taxon>Teleostei</taxon>
        <taxon>Osteoglossocephala</taxon>
        <taxon>Osteoglossomorpha</taxon>
        <taxon>Osteoglossiformes</taxon>
        <taxon>Mormyridae</taxon>
        <taxon>Paramormyrops</taxon>
    </lineage>
</organism>
<evidence type="ECO:0000313" key="2">
    <source>
        <dbReference type="Proteomes" id="UP000261540"/>
    </source>
</evidence>
<proteinExistence type="predicted"/>
<dbReference type="Ensembl" id="ENSPKIT00000028254.1">
    <property type="protein sequence ID" value="ENSPKIP00000004272.1"/>
    <property type="gene ID" value="ENSPKIG00000021451.1"/>
</dbReference>
<keyword evidence="2" id="KW-1185">Reference proteome</keyword>
<sequence length="132" mass="15508">MERSALEQKLVRFRQSHPDLKCLWAFRHFIYYTVKRLAPVLMIFWMTLATCPFRRELSSLTNRIKQVQRTAREVASRIRPTHRSDMEQSANRCLPEGTRSQINLTVHPAWKATLELISICSTNGLEYFLKGI</sequence>
<evidence type="ECO:0000313" key="1">
    <source>
        <dbReference type="Ensembl" id="ENSPKIP00000004272.1"/>
    </source>
</evidence>
<reference evidence="1" key="1">
    <citation type="submission" date="2025-08" db="UniProtKB">
        <authorList>
            <consortium name="Ensembl"/>
        </authorList>
    </citation>
    <scope>IDENTIFICATION</scope>
</reference>
<dbReference type="AlphaFoldDB" id="A0A3B3QC27"/>
<dbReference type="GeneTree" id="ENSGT00990000204195"/>
<dbReference type="Proteomes" id="UP000261540">
    <property type="component" value="Unplaced"/>
</dbReference>
<accession>A0A3B3QC27</accession>
<name>A0A3B3QC27_9TELE</name>